<feature type="non-terminal residue" evidence="2">
    <location>
        <position position="56"/>
    </location>
</feature>
<feature type="compositionally biased region" description="Low complexity" evidence="1">
    <location>
        <begin position="24"/>
        <end position="36"/>
    </location>
</feature>
<dbReference type="EMBL" id="CADCXU010008663">
    <property type="protein sequence ID" value="CAA9999329.1"/>
    <property type="molecule type" value="Genomic_DNA"/>
</dbReference>
<reference evidence="2 3" key="1">
    <citation type="submission" date="2020-02" db="EMBL/GenBank/DDBJ databases">
        <authorList>
            <person name="Ferguson B K."/>
        </authorList>
    </citation>
    <scope>NUCLEOTIDE SEQUENCE [LARGE SCALE GENOMIC DNA]</scope>
</reference>
<gene>
    <name evidence="2" type="ORF">NTEN_LOCUS5612</name>
</gene>
<feature type="region of interest" description="Disordered" evidence="1">
    <location>
        <begin position="1"/>
        <end position="41"/>
    </location>
</feature>
<dbReference type="Proteomes" id="UP000479000">
    <property type="component" value="Unassembled WGS sequence"/>
</dbReference>
<name>A0A6H5GB29_9HEMI</name>
<accession>A0A6H5GB29</accession>
<dbReference type="AlphaFoldDB" id="A0A6H5GB29"/>
<sequence length="56" mass="6478">MERGKKQEQGRRMEGLKSAVSIETSGSRGHSSRTGSYTFPSHRNWDVWKLNCDDHR</sequence>
<evidence type="ECO:0000256" key="1">
    <source>
        <dbReference type="SAM" id="MobiDB-lite"/>
    </source>
</evidence>
<keyword evidence="3" id="KW-1185">Reference proteome</keyword>
<evidence type="ECO:0000313" key="3">
    <source>
        <dbReference type="Proteomes" id="UP000479000"/>
    </source>
</evidence>
<organism evidence="2 3">
    <name type="scientific">Nesidiocoris tenuis</name>
    <dbReference type="NCBI Taxonomy" id="355587"/>
    <lineage>
        <taxon>Eukaryota</taxon>
        <taxon>Metazoa</taxon>
        <taxon>Ecdysozoa</taxon>
        <taxon>Arthropoda</taxon>
        <taxon>Hexapoda</taxon>
        <taxon>Insecta</taxon>
        <taxon>Pterygota</taxon>
        <taxon>Neoptera</taxon>
        <taxon>Paraneoptera</taxon>
        <taxon>Hemiptera</taxon>
        <taxon>Heteroptera</taxon>
        <taxon>Panheteroptera</taxon>
        <taxon>Cimicomorpha</taxon>
        <taxon>Miridae</taxon>
        <taxon>Dicyphina</taxon>
        <taxon>Nesidiocoris</taxon>
    </lineage>
</organism>
<feature type="compositionally biased region" description="Basic and acidic residues" evidence="1">
    <location>
        <begin position="1"/>
        <end position="15"/>
    </location>
</feature>
<protein>
    <submittedName>
        <fullName evidence="2">Uncharacterized protein</fullName>
    </submittedName>
</protein>
<evidence type="ECO:0000313" key="2">
    <source>
        <dbReference type="EMBL" id="CAA9999329.1"/>
    </source>
</evidence>
<proteinExistence type="predicted"/>